<evidence type="ECO:0000313" key="12">
    <source>
        <dbReference type="EMBL" id="KAG8575933.1"/>
    </source>
</evidence>
<dbReference type="GO" id="GO:0000139">
    <property type="term" value="C:Golgi membrane"/>
    <property type="evidence" value="ECO:0007669"/>
    <property type="project" value="UniProtKB-SubCell"/>
</dbReference>
<comment type="similarity">
    <text evidence="10">Belongs to the glycosyltransferase 14 family.</text>
</comment>
<dbReference type="GO" id="GO:0008375">
    <property type="term" value="F:acetylglucosaminyltransferase activity"/>
    <property type="evidence" value="ECO:0007669"/>
    <property type="project" value="TreeGrafter"/>
</dbReference>
<keyword evidence="9" id="KW-0325">Glycoprotein</keyword>
<keyword evidence="8 11" id="KW-0472">Membrane</keyword>
<comment type="caution">
    <text evidence="12">The sequence shown here is derived from an EMBL/GenBank/DDBJ whole genome shotgun (WGS) entry which is preliminary data.</text>
</comment>
<evidence type="ECO:0008006" key="14">
    <source>
        <dbReference type="Google" id="ProtNLM"/>
    </source>
</evidence>
<evidence type="ECO:0000256" key="5">
    <source>
        <dbReference type="ARBA" id="ARBA00022692"/>
    </source>
</evidence>
<evidence type="ECO:0000256" key="10">
    <source>
        <dbReference type="ARBA" id="ARBA00038150"/>
    </source>
</evidence>
<feature type="transmembrane region" description="Helical" evidence="11">
    <location>
        <begin position="12"/>
        <end position="31"/>
    </location>
</feature>
<keyword evidence="5 11" id="KW-0812">Transmembrane</keyword>
<proteinExistence type="inferred from homology"/>
<evidence type="ECO:0000256" key="7">
    <source>
        <dbReference type="ARBA" id="ARBA00022989"/>
    </source>
</evidence>
<evidence type="ECO:0000256" key="2">
    <source>
        <dbReference type="ARBA" id="ARBA00004922"/>
    </source>
</evidence>
<keyword evidence="7 11" id="KW-1133">Transmembrane helix</keyword>
<gene>
    <name evidence="12" type="ORF">GDO81_009712</name>
</gene>
<dbReference type="PANTHER" id="PTHR19297">
    <property type="entry name" value="GLYCOSYLTRANSFERASE 14 FAMILY MEMBER"/>
    <property type="match status" value="1"/>
</dbReference>
<protein>
    <recommendedName>
        <fullName evidence="14">Beta-1,3-galactosyl-O-glycosyl-glycoprotein beta-1,6-N-acetylglucosaminyltransferase 3-like</fullName>
    </recommendedName>
</protein>
<evidence type="ECO:0000256" key="8">
    <source>
        <dbReference type="ARBA" id="ARBA00023136"/>
    </source>
</evidence>
<keyword evidence="13" id="KW-1185">Reference proteome</keyword>
<sequence>MRLLQRWKLNLNQFFIFGIILFFLTMVLKFISLDYDPDNQNCDLSSEYCKNIYYQDLKLLASGRKNCSRIIIGDPDEVRKTQIDNLIVRNRRVLATDRDYLQLTKDCANFKKLKKYVMFSLSKEERNYPIAYSMVIHDDIEMFERLLRSIYMPQNIYCIHVDLKSSRTFLEAVKAIASCFPNVFLSSKRESVVYATWSRVQADLYCMEDLLNSNVDWKYLINTCGTDFPLKTNAEIVRALKLLNGKNNLESEKPPAYKKRRWEYHFDIKDHPVQTHIKKNLPPSNIPIFAGNAYVVLTRDFVKALFENPTAKNLMEWANDTYSPDEYLWATLHRLLEMPGSVPNHIKYDLSDLNSLARLVKWDELGGDMEHGAPYPGCTGKNRRQESLHSYYL</sequence>
<dbReference type="EMBL" id="WNYA01000004">
    <property type="protein sequence ID" value="KAG8575933.1"/>
    <property type="molecule type" value="Genomic_DNA"/>
</dbReference>
<evidence type="ECO:0000313" key="13">
    <source>
        <dbReference type="Proteomes" id="UP000824782"/>
    </source>
</evidence>
<accession>A0AAV7BUN2</accession>
<organism evidence="12 13">
    <name type="scientific">Engystomops pustulosus</name>
    <name type="common">Tungara frog</name>
    <name type="synonym">Physalaemus pustulosus</name>
    <dbReference type="NCBI Taxonomy" id="76066"/>
    <lineage>
        <taxon>Eukaryota</taxon>
        <taxon>Metazoa</taxon>
        <taxon>Chordata</taxon>
        <taxon>Craniata</taxon>
        <taxon>Vertebrata</taxon>
        <taxon>Euteleostomi</taxon>
        <taxon>Amphibia</taxon>
        <taxon>Batrachia</taxon>
        <taxon>Anura</taxon>
        <taxon>Neobatrachia</taxon>
        <taxon>Hyloidea</taxon>
        <taxon>Leptodactylidae</taxon>
        <taxon>Leiuperinae</taxon>
        <taxon>Engystomops</taxon>
    </lineage>
</organism>
<reference evidence="12" key="1">
    <citation type="thesis" date="2020" institute="ProQuest LLC" country="789 East Eisenhower Parkway, Ann Arbor, MI, USA">
        <title>Comparative Genomics and Chromosome Evolution.</title>
        <authorList>
            <person name="Mudd A.B."/>
        </authorList>
    </citation>
    <scope>NUCLEOTIDE SEQUENCE</scope>
    <source>
        <strain evidence="12">237g6f4</strain>
        <tissue evidence="12">Blood</tissue>
    </source>
</reference>
<comment type="subcellular location">
    <subcellularLocation>
        <location evidence="1">Golgi apparatus membrane</location>
        <topology evidence="1">Single-pass type II membrane protein</topology>
    </subcellularLocation>
</comment>
<dbReference type="Pfam" id="PF02485">
    <property type="entry name" value="Branch"/>
    <property type="match status" value="1"/>
</dbReference>
<dbReference type="InterPro" id="IPR003406">
    <property type="entry name" value="Glyco_trans_14"/>
</dbReference>
<dbReference type="AlphaFoldDB" id="A0AAV7BUN2"/>
<evidence type="ECO:0000256" key="11">
    <source>
        <dbReference type="SAM" id="Phobius"/>
    </source>
</evidence>
<keyword evidence="4" id="KW-0808">Transferase</keyword>
<evidence type="ECO:0000256" key="1">
    <source>
        <dbReference type="ARBA" id="ARBA00004323"/>
    </source>
</evidence>
<evidence type="ECO:0000256" key="6">
    <source>
        <dbReference type="ARBA" id="ARBA00022968"/>
    </source>
</evidence>
<dbReference type="Proteomes" id="UP000824782">
    <property type="component" value="Unassembled WGS sequence"/>
</dbReference>
<keyword evidence="6" id="KW-0735">Signal-anchor</keyword>
<keyword evidence="3" id="KW-0328">Glycosyltransferase</keyword>
<comment type="pathway">
    <text evidence="2">Protein modification; protein glycosylation.</text>
</comment>
<dbReference type="PANTHER" id="PTHR19297:SF189">
    <property type="entry name" value="BETA-1,3-GALACTOSYL-O-GLYCOSYL-GLYCOPROTEIN BETA-1,6-N-ACETYLGLUCOSAMINYLTRANSFERASE 3"/>
    <property type="match status" value="1"/>
</dbReference>
<name>A0AAV7BUN2_ENGPU</name>
<evidence type="ECO:0000256" key="4">
    <source>
        <dbReference type="ARBA" id="ARBA00022679"/>
    </source>
</evidence>
<evidence type="ECO:0000256" key="9">
    <source>
        <dbReference type="ARBA" id="ARBA00023180"/>
    </source>
</evidence>
<evidence type="ECO:0000256" key="3">
    <source>
        <dbReference type="ARBA" id="ARBA00022676"/>
    </source>
</evidence>